<dbReference type="RefSeq" id="WP_119015264.1">
    <property type="nucleotide sequence ID" value="NZ_QXEV01000001.1"/>
</dbReference>
<dbReference type="InterPro" id="IPR002792">
    <property type="entry name" value="TRAM_dom"/>
</dbReference>
<name>A0A397RW00_9MOLU</name>
<proteinExistence type="inferred from homology"/>
<dbReference type="InterPro" id="IPR029063">
    <property type="entry name" value="SAM-dependent_MTases_sf"/>
</dbReference>
<reference evidence="7 8" key="1">
    <citation type="submission" date="2018-08" db="EMBL/GenBank/DDBJ databases">
        <title>Genomic Encyclopedia of Archaeal and Bacterial Type Strains, Phase II (KMG-II): from individual species to whole genera.</title>
        <authorList>
            <person name="Goeker M."/>
        </authorList>
    </citation>
    <scope>NUCLEOTIDE SEQUENCE [LARGE SCALE GENOMIC DNA]</scope>
    <source>
        <strain evidence="7 8">ATCC 27112</strain>
    </source>
</reference>
<dbReference type="Pfam" id="PF05958">
    <property type="entry name" value="tRNA_U5-meth_tr"/>
    <property type="match status" value="1"/>
</dbReference>
<feature type="domain" description="TRAM" evidence="6">
    <location>
        <begin position="21"/>
        <end position="79"/>
    </location>
</feature>
<feature type="binding site" evidence="4">
    <location>
        <position position="303"/>
    </location>
    <ligand>
        <name>S-adenosyl-L-methionine</name>
        <dbReference type="ChEBI" id="CHEBI:59789"/>
    </ligand>
</feature>
<dbReference type="InterPro" id="IPR010280">
    <property type="entry name" value="U5_MeTrfase_fam"/>
</dbReference>
<dbReference type="Proteomes" id="UP000266506">
    <property type="component" value="Unassembled WGS sequence"/>
</dbReference>
<evidence type="ECO:0000256" key="3">
    <source>
        <dbReference type="ARBA" id="ARBA00022691"/>
    </source>
</evidence>
<comment type="caution">
    <text evidence="7">The sequence shown here is derived from an EMBL/GenBank/DDBJ whole genome shotgun (WGS) entry which is preliminary data.</text>
</comment>
<keyword evidence="2 4" id="KW-0808">Transferase</keyword>
<organism evidence="7 8">
    <name type="scientific">Anaeroplasma bactoclasticum</name>
    <dbReference type="NCBI Taxonomy" id="2088"/>
    <lineage>
        <taxon>Bacteria</taxon>
        <taxon>Bacillati</taxon>
        <taxon>Mycoplasmatota</taxon>
        <taxon>Mollicutes</taxon>
        <taxon>Anaeroplasmatales</taxon>
        <taxon>Anaeroplasmataceae</taxon>
        <taxon>Anaeroplasma</taxon>
    </lineage>
</organism>
<dbReference type="InterPro" id="IPR012340">
    <property type="entry name" value="NA-bd_OB-fold"/>
</dbReference>
<dbReference type="GO" id="GO:0070041">
    <property type="term" value="F:rRNA (uridine-C5-)-methyltransferase activity"/>
    <property type="evidence" value="ECO:0007669"/>
    <property type="project" value="TreeGrafter"/>
</dbReference>
<dbReference type="InParanoid" id="A0A397RW00"/>
<evidence type="ECO:0000313" key="7">
    <source>
        <dbReference type="EMBL" id="RIA78520.1"/>
    </source>
</evidence>
<keyword evidence="8" id="KW-1185">Reference proteome</keyword>
<evidence type="ECO:0000256" key="4">
    <source>
        <dbReference type="PROSITE-ProRule" id="PRU01024"/>
    </source>
</evidence>
<evidence type="ECO:0000313" key="8">
    <source>
        <dbReference type="Proteomes" id="UP000266506"/>
    </source>
</evidence>
<dbReference type="Gene3D" id="2.40.50.140">
    <property type="entry name" value="Nucleic acid-binding proteins"/>
    <property type="match status" value="1"/>
</dbReference>
<feature type="binding site" evidence="4">
    <location>
        <position position="401"/>
    </location>
    <ligand>
        <name>S-adenosyl-L-methionine</name>
        <dbReference type="ChEBI" id="CHEBI:59789"/>
    </ligand>
</feature>
<dbReference type="NCBIfam" id="TIGR00479">
    <property type="entry name" value="rumA"/>
    <property type="match status" value="1"/>
</dbReference>
<dbReference type="CDD" id="cd02440">
    <property type="entry name" value="AdoMet_MTases"/>
    <property type="match status" value="1"/>
</dbReference>
<protein>
    <submittedName>
        <fullName evidence="7">23S rRNA (Uracil1939-C5)-methyltransferase</fullName>
    </submittedName>
</protein>
<dbReference type="SUPFAM" id="SSF53335">
    <property type="entry name" value="S-adenosyl-L-methionine-dependent methyltransferases"/>
    <property type="match status" value="1"/>
</dbReference>
<dbReference type="EMBL" id="QXEV01000001">
    <property type="protein sequence ID" value="RIA78520.1"/>
    <property type="molecule type" value="Genomic_DNA"/>
</dbReference>
<evidence type="ECO:0000256" key="1">
    <source>
        <dbReference type="ARBA" id="ARBA00022603"/>
    </source>
</evidence>
<dbReference type="PROSITE" id="PS50926">
    <property type="entry name" value="TRAM"/>
    <property type="match status" value="1"/>
</dbReference>
<dbReference type="Gene3D" id="2.40.50.1070">
    <property type="match status" value="1"/>
</dbReference>
<accession>A0A397RW00</accession>
<evidence type="ECO:0000256" key="2">
    <source>
        <dbReference type="ARBA" id="ARBA00022679"/>
    </source>
</evidence>
<feature type="active site" description="Nucleophile" evidence="4">
    <location>
        <position position="428"/>
    </location>
</feature>
<dbReference type="Gene3D" id="3.40.50.150">
    <property type="entry name" value="Vaccinia Virus protein VP39"/>
    <property type="match status" value="1"/>
</dbReference>
<dbReference type="AlphaFoldDB" id="A0A397RW00"/>
<feature type="binding site" evidence="4">
    <location>
        <position position="332"/>
    </location>
    <ligand>
        <name>S-adenosyl-L-methionine</name>
        <dbReference type="ChEBI" id="CHEBI:59789"/>
    </ligand>
</feature>
<dbReference type="PANTHER" id="PTHR11061">
    <property type="entry name" value="RNA M5U METHYLTRANSFERASE"/>
    <property type="match status" value="1"/>
</dbReference>
<dbReference type="InterPro" id="IPR030390">
    <property type="entry name" value="MeTrfase_TrmA_AS"/>
</dbReference>
<feature type="active site" evidence="5">
    <location>
        <position position="428"/>
    </location>
</feature>
<dbReference type="PROSITE" id="PS51687">
    <property type="entry name" value="SAM_MT_RNA_M5U"/>
    <property type="match status" value="1"/>
</dbReference>
<dbReference type="SUPFAM" id="SSF50249">
    <property type="entry name" value="Nucleic acid-binding proteins"/>
    <property type="match status" value="1"/>
</dbReference>
<keyword evidence="3 4" id="KW-0949">S-adenosyl-L-methionine</keyword>
<evidence type="ECO:0000256" key="5">
    <source>
        <dbReference type="PROSITE-ProRule" id="PRU10015"/>
    </source>
</evidence>
<dbReference type="FunFam" id="3.40.50.150:FF:000009">
    <property type="entry name" value="23S rRNA (Uracil(1939)-C(5))-methyltransferase RlmD"/>
    <property type="match status" value="1"/>
</dbReference>
<comment type="similarity">
    <text evidence="4">Belongs to the class I-like SAM-binding methyltransferase superfamily. RNA M5U methyltransferase family.</text>
</comment>
<dbReference type="FunCoup" id="A0A397RW00">
    <property type="interactions" value="348"/>
</dbReference>
<evidence type="ECO:0000259" key="6">
    <source>
        <dbReference type="PROSITE" id="PS50926"/>
    </source>
</evidence>
<dbReference type="PANTHER" id="PTHR11061:SF45">
    <property type="match status" value="1"/>
</dbReference>
<sequence>MSKQEKNKKDFEKKPSNGFKNIKENDQFILDIKRMGINGEGIGFYNRLAIFVDGAIPGEGHNIEITKLEGKMAYGKSIECKHASNARKMPECPYYAECGGCSVMHIDYQEMLKYKREIVIEALSRYTTINPKSFEIKNTIPSDYTLGYRNKSQLNVKKNDGKMSVAMIKAKSNILVPVDKCLVQKDLINTLNKKVLSILEEAKVEPYIRKTNTGSLRYLVIRATKENKALVCFVCQQKDAKLKELVNKLLAIPEIVSVYENINSNDKSLEIFGKETNHLGGEEYVIETLGKIKYKIYPTTFFQLNSYQAEKMYDVVLKQAKLSFKERVLDAYCGVGTIALYLAHNSKEVIGIEYNKESIKAAEENAKLNKISNAKFLQGDASELLPKMLRDGEVFDVLVADPPRTGLGEKFISAILESKVKKFIYVSCNPATLAKDLEKLKECYSINSITPLDMFPQTALVETVALLTLNPSVKK</sequence>
<gene>
    <name evidence="7" type="ORF">EI71_00081</name>
</gene>
<feature type="binding site" evidence="4">
    <location>
        <position position="353"/>
    </location>
    <ligand>
        <name>S-adenosyl-L-methionine</name>
        <dbReference type="ChEBI" id="CHEBI:59789"/>
    </ligand>
</feature>
<keyword evidence="1 4" id="KW-0489">Methyltransferase</keyword>
<dbReference type="PROSITE" id="PS01230">
    <property type="entry name" value="TRMA_1"/>
    <property type="match status" value="1"/>
</dbReference>
<dbReference type="OrthoDB" id="9804590at2"/>
<dbReference type="GO" id="GO:0070475">
    <property type="term" value="P:rRNA base methylation"/>
    <property type="evidence" value="ECO:0007669"/>
    <property type="project" value="TreeGrafter"/>
</dbReference>